<dbReference type="GO" id="GO:0003676">
    <property type="term" value="F:nucleic acid binding"/>
    <property type="evidence" value="ECO:0007669"/>
    <property type="project" value="InterPro"/>
</dbReference>
<evidence type="ECO:0000259" key="3">
    <source>
        <dbReference type="Pfam" id="PF03178"/>
    </source>
</evidence>
<dbReference type="PANTHER" id="PTHR10644">
    <property type="entry name" value="DNA REPAIR/RNA PROCESSING CPSF FAMILY"/>
    <property type="match status" value="1"/>
</dbReference>
<dbReference type="InterPro" id="IPR050358">
    <property type="entry name" value="RSE1/DDB1/CFT1"/>
</dbReference>
<feature type="domain" description="RSE1/DDB1/CPSF1 first beta-propeller" evidence="4">
    <location>
        <begin position="27"/>
        <end position="411"/>
    </location>
</feature>
<name>A0A9W4JUA5_9EURO</name>
<protein>
    <recommendedName>
        <fullName evidence="7">Cleavage/polyadenylation specificity factor A subunit N-terminal domain-containing protein</fullName>
    </recommendedName>
</protein>
<comment type="caution">
    <text evidence="5">The sequence shown here is derived from an EMBL/GenBank/DDBJ whole genome shotgun (WGS) entry which is preliminary data.</text>
</comment>
<dbReference type="AlphaFoldDB" id="A0A9W4JUA5"/>
<dbReference type="OrthoDB" id="3918848at2759"/>
<evidence type="ECO:0000313" key="5">
    <source>
        <dbReference type="EMBL" id="CAG8414725.1"/>
    </source>
</evidence>
<evidence type="ECO:0008006" key="7">
    <source>
        <dbReference type="Google" id="ProtNLM"/>
    </source>
</evidence>
<organism evidence="5 6">
    <name type="scientific">Penicillium salamii</name>
    <dbReference type="NCBI Taxonomy" id="1612424"/>
    <lineage>
        <taxon>Eukaryota</taxon>
        <taxon>Fungi</taxon>
        <taxon>Dikarya</taxon>
        <taxon>Ascomycota</taxon>
        <taxon>Pezizomycotina</taxon>
        <taxon>Eurotiomycetes</taxon>
        <taxon>Eurotiomycetidae</taxon>
        <taxon>Eurotiales</taxon>
        <taxon>Aspergillaceae</taxon>
        <taxon>Penicillium</taxon>
    </lineage>
</organism>
<reference evidence="5" key="1">
    <citation type="submission" date="2021-07" db="EMBL/GenBank/DDBJ databases">
        <authorList>
            <person name="Branca A.L. A."/>
        </authorList>
    </citation>
    <scope>NUCLEOTIDE SEQUENCE</scope>
</reference>
<accession>A0A9W4JUA5</accession>
<dbReference type="InterPro" id="IPR004871">
    <property type="entry name" value="RSE1/DDB1/CPSF1_C"/>
</dbReference>
<dbReference type="Gene3D" id="2.130.10.10">
    <property type="entry name" value="YVTN repeat-like/Quinoprotein amine dehydrogenase"/>
    <property type="match status" value="2"/>
</dbReference>
<sequence>MSTMPGMYPAPPVGILTQPLVPSPMTNWILPARIRHKNNNDVVFVGERGIQIKEALPSGHLEDVVEKSDFDGLPLGAKIINVNTRLPWETQLSPSSPQDSTQSFEDLPPQILFMATDANELHFMYWSYGTDQFVSYCRRLPRDVNASEKFGTHIAVDPKSRAVAVSASRNFFAVFCLDHPTNIQRQMARGGLDPIQKEKFLQVDGDILFMEFLYPKSLDDKRTLLLLIVHRDEATSAMVFEWDENSMQDNLNPKTTTTQFPPQDYLPTMVVPLAKESSYLLITTKSMAMYTPNSSSRPMRYPPIIPDTGAHQIGIWTRWARPSRNWLYSQKYDAIILCREDGWIYYLEFGNDGELETQTSLGQLHCDVDTAFDVLDMGFEGGDFILAAGSQGDGGLFVQEARDHPRCVQRFVNWAPVTDAIAVPSGNQGTTGFDSTHDRLFVCSTSASGNGAITELRHGIEARIGVSILIEELPAVHDMWAMPYGDLSQIFLLVSDPMSSMILQTTSDLANGIEALPNEDSWGDEETLAVGCTPRGDIVQVTRRGIHVFGPGEPRVSHFTPHGSDTVVTAATVDGPSFIIAMAVRSNEGNFLRVVRLNTDITANELLYHDQPRRLEKEAISIFYQNWGSVGLIFLGTSDGTVLSFEVYDHPDGLEKLAETDISVEAGEDVSKAISSIAVIRAMSNNDLHGRLFCGLRSGILVSFEMEIHANGLRGKTSSYTHVNNPQIELSSLGLKQGSSKRLGQTSINLQAQEEIALFTCGNDFWRVSFSPGLANPDYALSRVFITDQNRPAFSPTNVSSFSLVNTNDQYSGAICASLFCWADGELLVCSLDSEDKPIPRRIDIPGNPNKLTYSEHLRSLIVSYSVAQSSEKSPLNLVRKSYLEFVDPDTQTQVALVDEQMVAEGLSPWRPSGSPGEKITCIFDWMPQKDGNAYHLVAVGTSIPTPHHPTERTGRILLLQAYRDPNSPSQIVCVDKHMKVCASPVTAMAAYADSLIVASGKSFLALASKNSQVGWVRNITARLPSPAVSMSVHNNLIYITTARDSLLICKVEGGDISVVDSHSVALDGLSHSFVAGLEGCPNRAFVSSRGGTVRAFADDFPASASGDRPTVRFPVSILRLVQGCNAPSSLATRSTMYGFAINGSIYRLVSLAADEWTLLEALVLLCMSDKRMCPSLARRNRFTTASANFHKNRHIDGSILARLLTFDKDVLRKMLLDCSRGENEKLLPVIAETFQQAAVNLLGPSDDYPRAVFSWLWDVLRVEI</sequence>
<dbReference type="GO" id="GO:0006397">
    <property type="term" value="P:mRNA processing"/>
    <property type="evidence" value="ECO:0007669"/>
    <property type="project" value="UniProtKB-KW"/>
</dbReference>
<dbReference type="EMBL" id="CAJVPD010000271">
    <property type="protein sequence ID" value="CAG8414725.1"/>
    <property type="molecule type" value="Genomic_DNA"/>
</dbReference>
<proteinExistence type="predicted"/>
<comment type="subcellular location">
    <subcellularLocation>
        <location evidence="1">Nucleus</location>
    </subcellularLocation>
</comment>
<evidence type="ECO:0000259" key="4">
    <source>
        <dbReference type="Pfam" id="PF10433"/>
    </source>
</evidence>
<feature type="domain" description="RSE1/DDB1/CPSF1 C-terminal" evidence="3">
    <location>
        <begin position="932"/>
        <end position="1052"/>
    </location>
</feature>
<evidence type="ECO:0000256" key="2">
    <source>
        <dbReference type="ARBA" id="ARBA00023242"/>
    </source>
</evidence>
<dbReference type="Pfam" id="PF03178">
    <property type="entry name" value="CPSF_A"/>
    <property type="match status" value="1"/>
</dbReference>
<dbReference type="InterPro" id="IPR015943">
    <property type="entry name" value="WD40/YVTN_repeat-like_dom_sf"/>
</dbReference>
<gene>
    <name evidence="5" type="ORF">PSALAMII_LOCUS9077</name>
</gene>
<evidence type="ECO:0000256" key="1">
    <source>
        <dbReference type="ARBA" id="ARBA00004123"/>
    </source>
</evidence>
<dbReference type="GO" id="GO:0005634">
    <property type="term" value="C:nucleus"/>
    <property type="evidence" value="ECO:0007669"/>
    <property type="project" value="UniProtKB-SubCell"/>
</dbReference>
<dbReference type="InterPro" id="IPR018846">
    <property type="entry name" value="Beta-prop_RSE1/DDB1/CPSF1_1st"/>
</dbReference>
<dbReference type="Pfam" id="PF10433">
    <property type="entry name" value="Beta-prop_RSE1_1st"/>
    <property type="match status" value="1"/>
</dbReference>
<evidence type="ECO:0000313" key="6">
    <source>
        <dbReference type="Proteomes" id="UP001152592"/>
    </source>
</evidence>
<keyword evidence="2" id="KW-0539">Nucleus</keyword>
<dbReference type="Proteomes" id="UP001152592">
    <property type="component" value="Unassembled WGS sequence"/>
</dbReference>